<name>A0A0S4QUU8_9ACTN</name>
<feature type="compositionally biased region" description="Basic and acidic residues" evidence="1">
    <location>
        <begin position="11"/>
        <end position="24"/>
    </location>
</feature>
<dbReference type="AlphaFoldDB" id="A0A0S4QUU8"/>
<reference evidence="3" key="1">
    <citation type="submission" date="2015-11" db="EMBL/GenBank/DDBJ databases">
        <authorList>
            <person name="Varghese N."/>
        </authorList>
    </citation>
    <scope>NUCLEOTIDE SEQUENCE [LARGE SCALE GENOMIC DNA]</scope>
    <source>
        <strain evidence="3">DSM 45899</strain>
    </source>
</reference>
<sequence>MRAVLVAVDASCRESSDLPRRQEPPDGPGDAAGRVTGGFRPAGGKAGRKPVTDPIHNKENTMQPNIKWAYVVRVS</sequence>
<evidence type="ECO:0000313" key="3">
    <source>
        <dbReference type="Proteomes" id="UP000198802"/>
    </source>
</evidence>
<organism evidence="2 3">
    <name type="scientific">Parafrankia irregularis</name>
    <dbReference type="NCBI Taxonomy" id="795642"/>
    <lineage>
        <taxon>Bacteria</taxon>
        <taxon>Bacillati</taxon>
        <taxon>Actinomycetota</taxon>
        <taxon>Actinomycetes</taxon>
        <taxon>Frankiales</taxon>
        <taxon>Frankiaceae</taxon>
        <taxon>Parafrankia</taxon>
    </lineage>
</organism>
<evidence type="ECO:0000313" key="2">
    <source>
        <dbReference type="EMBL" id="CUU58620.1"/>
    </source>
</evidence>
<feature type="region of interest" description="Disordered" evidence="1">
    <location>
        <begin position="10"/>
        <end position="60"/>
    </location>
</feature>
<proteinExistence type="predicted"/>
<dbReference type="EMBL" id="FAOZ01000020">
    <property type="protein sequence ID" value="CUU58620.1"/>
    <property type="molecule type" value="Genomic_DNA"/>
</dbReference>
<gene>
    <name evidence="2" type="ORF">Ga0074812_120121</name>
</gene>
<dbReference type="Proteomes" id="UP000198802">
    <property type="component" value="Unassembled WGS sequence"/>
</dbReference>
<accession>A0A0S4QUU8</accession>
<keyword evidence="3" id="KW-1185">Reference proteome</keyword>
<protein>
    <submittedName>
        <fullName evidence="2">Uncharacterized protein</fullName>
    </submittedName>
</protein>
<evidence type="ECO:0000256" key="1">
    <source>
        <dbReference type="SAM" id="MobiDB-lite"/>
    </source>
</evidence>